<dbReference type="GO" id="GO:0006412">
    <property type="term" value="P:translation"/>
    <property type="evidence" value="ECO:0007669"/>
    <property type="project" value="TreeGrafter"/>
</dbReference>
<dbReference type="Gene3D" id="2.40.50.140">
    <property type="entry name" value="Nucleic acid-binding proteins"/>
    <property type="match status" value="5"/>
</dbReference>
<keyword evidence="3" id="KW-0687">Ribonucleoprotein</keyword>
<gene>
    <name evidence="6" type="ORF">FEZ08_02465</name>
</gene>
<dbReference type="EMBL" id="VBWP01000001">
    <property type="protein sequence ID" value="TLG77505.1"/>
    <property type="molecule type" value="Genomic_DNA"/>
</dbReference>
<feature type="domain" description="S1 motif" evidence="5">
    <location>
        <begin position="270"/>
        <end position="339"/>
    </location>
</feature>
<dbReference type="FunFam" id="2.40.50.140:FF:000103">
    <property type="entry name" value="protein RRP5 homolog"/>
    <property type="match status" value="1"/>
</dbReference>
<accession>A0A5R8QHI1</accession>
<comment type="similarity">
    <text evidence="1">Belongs to the bacterial ribosomal protein bS1 family.</text>
</comment>
<dbReference type="PANTHER" id="PTHR10724:SF7">
    <property type="entry name" value="SMALL RIBOSOMAL SUBUNIT PROTEIN BS1C"/>
    <property type="match status" value="1"/>
</dbReference>
<dbReference type="SMART" id="SM00316">
    <property type="entry name" value="S1"/>
    <property type="match status" value="5"/>
</dbReference>
<dbReference type="InterPro" id="IPR003029">
    <property type="entry name" value="S1_domain"/>
</dbReference>
<keyword evidence="2 6" id="KW-0689">Ribosomal protein</keyword>
<dbReference type="InterPro" id="IPR012340">
    <property type="entry name" value="NA-bd_OB-fold"/>
</dbReference>
<evidence type="ECO:0000313" key="7">
    <source>
        <dbReference type="Proteomes" id="UP000306912"/>
    </source>
</evidence>
<dbReference type="GO" id="GO:0005840">
    <property type="term" value="C:ribosome"/>
    <property type="evidence" value="ECO:0007669"/>
    <property type="project" value="UniProtKB-KW"/>
</dbReference>
<dbReference type="GO" id="GO:1990904">
    <property type="term" value="C:ribonucleoprotein complex"/>
    <property type="evidence" value="ECO:0007669"/>
    <property type="project" value="UniProtKB-KW"/>
</dbReference>
<sequence length="464" mass="52112">MEQFHFELLQTGQIIEGTVIQVTDTYAYVDVNYVTEATLALSDFAINPPASLKEVLQVGDTVQAKVVRVTDEEVRLSRRDIERDENWNQLEAFFNAEQPIEVTIQKAVKGGVVAVRNGIDVFIPASQIALERIEDLNTMVGQTLKTEIIEFDRRRRKVVASARKLLASSVRAEREEAFEQVFEGDMIEVEITAIVETKGARAKYGVLEVWLPMSEIDYLRIKQVSDVLSVGQKIETIVIGRDAKRLQLTVSYKATKPSPWQAAMETIHVGNIVEGKVVRIADFGAFIELVPGVDGLLHRSEVSYDSKASVTDVVHAGEVVKVKVIRIDENKKQIALSIKQLEEDPWVRAADQLQLGQIVKGTVVVAEEKYALVNVLPHVDAIIYDRELTDKEITHMREAIAEGEELEAKIIEFRPERHRLVLSVLQIARDEETDAYNNYKEQANADKDLSLGDLLGDALDELKK</sequence>
<organism evidence="6 7">
    <name type="scientific">Culicoidibacter larvae</name>
    <dbReference type="NCBI Taxonomy" id="2579976"/>
    <lineage>
        <taxon>Bacteria</taxon>
        <taxon>Bacillati</taxon>
        <taxon>Bacillota</taxon>
        <taxon>Culicoidibacteria</taxon>
        <taxon>Culicoidibacterales</taxon>
        <taxon>Culicoidibacteraceae</taxon>
        <taxon>Culicoidibacter</taxon>
    </lineage>
</organism>
<name>A0A5R8QHI1_9FIRM</name>
<dbReference type="GO" id="GO:0003735">
    <property type="term" value="F:structural constituent of ribosome"/>
    <property type="evidence" value="ECO:0007669"/>
    <property type="project" value="TreeGrafter"/>
</dbReference>
<dbReference type="SUPFAM" id="SSF50249">
    <property type="entry name" value="Nucleic acid-binding proteins"/>
    <property type="match status" value="5"/>
</dbReference>
<dbReference type="PROSITE" id="PS50126">
    <property type="entry name" value="S1"/>
    <property type="match status" value="5"/>
</dbReference>
<dbReference type="Pfam" id="PF00575">
    <property type="entry name" value="S1"/>
    <property type="match status" value="5"/>
</dbReference>
<evidence type="ECO:0000256" key="2">
    <source>
        <dbReference type="ARBA" id="ARBA00022980"/>
    </source>
</evidence>
<dbReference type="PANTHER" id="PTHR10724">
    <property type="entry name" value="30S RIBOSOMAL PROTEIN S1"/>
    <property type="match status" value="1"/>
</dbReference>
<dbReference type="CDD" id="cd05687">
    <property type="entry name" value="S1_RPS1_repeat_ec1_hs1"/>
    <property type="match status" value="1"/>
</dbReference>
<evidence type="ECO:0000259" key="5">
    <source>
        <dbReference type="PROSITE" id="PS50126"/>
    </source>
</evidence>
<evidence type="ECO:0000313" key="6">
    <source>
        <dbReference type="EMBL" id="TLG77505.1"/>
    </source>
</evidence>
<keyword evidence="7" id="KW-1185">Reference proteome</keyword>
<reference evidence="6 7" key="1">
    <citation type="submission" date="2019-05" db="EMBL/GenBank/DDBJ databases">
        <title>Culicoidintestinum kansasii gen. nov., sp. nov. from the gastrointestinal tract of the biting midge, Culicoides sonorensis.</title>
        <authorList>
            <person name="Neupane S."/>
            <person name="Ghosh A."/>
            <person name="Gunther S."/>
            <person name="Martin K."/>
            <person name="Zurek L."/>
        </authorList>
    </citation>
    <scope>NUCLEOTIDE SEQUENCE [LARGE SCALE GENOMIC DNA]</scope>
    <source>
        <strain evidence="6 7">CS-1</strain>
    </source>
</reference>
<comment type="function">
    <text evidence="4">Binds mRNA; thus facilitating recognition of the initiation point. It is needed to translate mRNA with a short Shine-Dalgarno (SD) purine-rich sequence.</text>
</comment>
<dbReference type="AlphaFoldDB" id="A0A5R8QHI1"/>
<comment type="caution">
    <text evidence="6">The sequence shown here is derived from an EMBL/GenBank/DDBJ whole genome shotgun (WGS) entry which is preliminary data.</text>
</comment>
<dbReference type="PRINTS" id="PR00681">
    <property type="entry name" value="RIBOSOMALS1"/>
</dbReference>
<dbReference type="RefSeq" id="WP_138190115.1">
    <property type="nucleotide sequence ID" value="NZ_VBWP01000001.1"/>
</dbReference>
<dbReference type="InParanoid" id="A0A5R8QHI1"/>
<evidence type="ECO:0000256" key="3">
    <source>
        <dbReference type="ARBA" id="ARBA00023274"/>
    </source>
</evidence>
<feature type="domain" description="S1 motif" evidence="5">
    <location>
        <begin position="104"/>
        <end position="163"/>
    </location>
</feature>
<dbReference type="GO" id="GO:0003729">
    <property type="term" value="F:mRNA binding"/>
    <property type="evidence" value="ECO:0007669"/>
    <property type="project" value="TreeGrafter"/>
</dbReference>
<proteinExistence type="inferred from homology"/>
<dbReference type="Proteomes" id="UP000306912">
    <property type="component" value="Unassembled WGS sequence"/>
</dbReference>
<dbReference type="InterPro" id="IPR035104">
    <property type="entry name" value="Ribosomal_protein_S1-like"/>
</dbReference>
<feature type="domain" description="S1 motif" evidence="5">
    <location>
        <begin position="184"/>
        <end position="253"/>
    </location>
</feature>
<evidence type="ECO:0000256" key="4">
    <source>
        <dbReference type="ARBA" id="ARBA00025604"/>
    </source>
</evidence>
<feature type="domain" description="S1 motif" evidence="5">
    <location>
        <begin position="356"/>
        <end position="425"/>
    </location>
</feature>
<feature type="domain" description="S1 motif" evidence="5">
    <location>
        <begin position="12"/>
        <end position="79"/>
    </location>
</feature>
<evidence type="ECO:0000256" key="1">
    <source>
        <dbReference type="ARBA" id="ARBA00006767"/>
    </source>
</evidence>
<protein>
    <submittedName>
        <fullName evidence="6">30S ribosomal protein S1</fullName>
    </submittedName>
</protein>
<dbReference type="OrthoDB" id="9804077at2"/>
<dbReference type="CDD" id="cd04465">
    <property type="entry name" value="S1_RPS1_repeat_ec2_hs2"/>
    <property type="match status" value="1"/>
</dbReference>
<dbReference type="InterPro" id="IPR050437">
    <property type="entry name" value="Ribos_protein_bS1-like"/>
</dbReference>
<dbReference type="FunCoup" id="A0A5R8QHI1">
    <property type="interactions" value="423"/>
</dbReference>